<dbReference type="Pfam" id="PF11553">
    <property type="entry name" value="DUF3231"/>
    <property type="match status" value="1"/>
</dbReference>
<organism evidence="1 2">
    <name type="scientific">Piscibacillus halophilus</name>
    <dbReference type="NCBI Taxonomy" id="571933"/>
    <lineage>
        <taxon>Bacteria</taxon>
        <taxon>Bacillati</taxon>
        <taxon>Bacillota</taxon>
        <taxon>Bacilli</taxon>
        <taxon>Bacillales</taxon>
        <taxon>Bacillaceae</taxon>
        <taxon>Piscibacillus</taxon>
    </lineage>
</organism>
<dbReference type="AlphaFoldDB" id="A0A1H9F2D8"/>
<dbReference type="STRING" id="571933.SAMN05216362_1119"/>
<protein>
    <submittedName>
        <fullName evidence="1">Uncharacterized protein</fullName>
    </submittedName>
</protein>
<dbReference type="Gene3D" id="1.20.1260.10">
    <property type="match status" value="1"/>
</dbReference>
<dbReference type="Proteomes" id="UP000199427">
    <property type="component" value="Unassembled WGS sequence"/>
</dbReference>
<keyword evidence="2" id="KW-1185">Reference proteome</keyword>
<sequence length="97" mass="11159">MPERPKISSTELGTLWMTYQQKTMILRMLEYFIEKADDEEAKNIMTSLYEQIDPYVKKIIEIFESEGAVVPVGFTAKDVNKGAPKFMIMDSTLCLLD</sequence>
<dbReference type="InterPro" id="IPR021617">
    <property type="entry name" value="DUF3231"/>
</dbReference>
<name>A0A1H9F2D8_9BACI</name>
<evidence type="ECO:0000313" key="2">
    <source>
        <dbReference type="Proteomes" id="UP000199427"/>
    </source>
</evidence>
<gene>
    <name evidence="1" type="ORF">SAMN05216362_1119</name>
</gene>
<dbReference type="InterPro" id="IPR012347">
    <property type="entry name" value="Ferritin-like"/>
</dbReference>
<accession>A0A1H9F2D8</accession>
<dbReference type="EMBL" id="FOES01000011">
    <property type="protein sequence ID" value="SEQ32047.1"/>
    <property type="molecule type" value="Genomic_DNA"/>
</dbReference>
<proteinExistence type="predicted"/>
<reference evidence="1 2" key="1">
    <citation type="submission" date="2016-10" db="EMBL/GenBank/DDBJ databases">
        <authorList>
            <person name="de Groot N.N."/>
        </authorList>
    </citation>
    <scope>NUCLEOTIDE SEQUENCE [LARGE SCALE GENOMIC DNA]</scope>
    <source>
        <strain evidence="1 2">DSM 21633</strain>
    </source>
</reference>
<evidence type="ECO:0000313" key="1">
    <source>
        <dbReference type="EMBL" id="SEQ32047.1"/>
    </source>
</evidence>